<proteinExistence type="predicted"/>
<sequence length="152" mass="16418">MTTSQLGFLKGFYNTTRIGPCLVLNNAIPDPQVVPLKCSPNDIIASLAHGLEEAHKAYGVPSWGIKFATTSSRPASPCIPTTPFDSTFPSILSSFDIRAPRTYQDFPHERERSAMCSRTVFGSASRLVDSRAALCGREPRMKSGAVNTPGEA</sequence>
<keyword evidence="2" id="KW-1185">Reference proteome</keyword>
<organism evidence="1 2">
    <name type="scientific">Leucogyrophana mollusca</name>
    <dbReference type="NCBI Taxonomy" id="85980"/>
    <lineage>
        <taxon>Eukaryota</taxon>
        <taxon>Fungi</taxon>
        <taxon>Dikarya</taxon>
        <taxon>Basidiomycota</taxon>
        <taxon>Agaricomycotina</taxon>
        <taxon>Agaricomycetes</taxon>
        <taxon>Agaricomycetidae</taxon>
        <taxon>Boletales</taxon>
        <taxon>Boletales incertae sedis</taxon>
        <taxon>Leucogyrophana</taxon>
    </lineage>
</organism>
<evidence type="ECO:0000313" key="1">
    <source>
        <dbReference type="EMBL" id="KAH7918771.1"/>
    </source>
</evidence>
<dbReference type="EMBL" id="MU266737">
    <property type="protein sequence ID" value="KAH7918771.1"/>
    <property type="molecule type" value="Genomic_DNA"/>
</dbReference>
<gene>
    <name evidence="1" type="ORF">BV22DRAFT_1134347</name>
</gene>
<name>A0ACB8AYY1_9AGAM</name>
<accession>A0ACB8AYY1</accession>
<evidence type="ECO:0000313" key="2">
    <source>
        <dbReference type="Proteomes" id="UP000790709"/>
    </source>
</evidence>
<dbReference type="Proteomes" id="UP000790709">
    <property type="component" value="Unassembled WGS sequence"/>
</dbReference>
<reference evidence="1" key="1">
    <citation type="journal article" date="2021" name="New Phytol.">
        <title>Evolutionary innovations through gain and loss of genes in the ectomycorrhizal Boletales.</title>
        <authorList>
            <person name="Wu G."/>
            <person name="Miyauchi S."/>
            <person name="Morin E."/>
            <person name="Kuo A."/>
            <person name="Drula E."/>
            <person name="Varga T."/>
            <person name="Kohler A."/>
            <person name="Feng B."/>
            <person name="Cao Y."/>
            <person name="Lipzen A."/>
            <person name="Daum C."/>
            <person name="Hundley H."/>
            <person name="Pangilinan J."/>
            <person name="Johnson J."/>
            <person name="Barry K."/>
            <person name="LaButti K."/>
            <person name="Ng V."/>
            <person name="Ahrendt S."/>
            <person name="Min B."/>
            <person name="Choi I.G."/>
            <person name="Park H."/>
            <person name="Plett J.M."/>
            <person name="Magnuson J."/>
            <person name="Spatafora J.W."/>
            <person name="Nagy L.G."/>
            <person name="Henrissat B."/>
            <person name="Grigoriev I.V."/>
            <person name="Yang Z.L."/>
            <person name="Xu J."/>
            <person name="Martin F.M."/>
        </authorList>
    </citation>
    <scope>NUCLEOTIDE SEQUENCE</scope>
    <source>
        <strain evidence="1">KUC20120723A-06</strain>
    </source>
</reference>
<protein>
    <submittedName>
        <fullName evidence="1">Uncharacterized protein</fullName>
    </submittedName>
</protein>
<comment type="caution">
    <text evidence="1">The sequence shown here is derived from an EMBL/GenBank/DDBJ whole genome shotgun (WGS) entry which is preliminary data.</text>
</comment>